<evidence type="ECO:0000313" key="13">
    <source>
        <dbReference type="Proteomes" id="UP000002630"/>
    </source>
</evidence>
<dbReference type="GO" id="GO:0045944">
    <property type="term" value="P:positive regulation of transcription by RNA polymerase II"/>
    <property type="evidence" value="ECO:0007669"/>
    <property type="project" value="TreeGrafter"/>
</dbReference>
<evidence type="ECO:0000256" key="6">
    <source>
        <dbReference type="ARBA" id="ARBA00022833"/>
    </source>
</evidence>
<name>D8LC67_ECTSI</name>
<evidence type="ECO:0000256" key="4">
    <source>
        <dbReference type="ARBA" id="ARBA00022763"/>
    </source>
</evidence>
<dbReference type="InterPro" id="IPR031099">
    <property type="entry name" value="BRCA1-associated"/>
</dbReference>
<keyword evidence="5 9" id="KW-0863">Zinc-finger</keyword>
<evidence type="ECO:0000256" key="9">
    <source>
        <dbReference type="PROSITE-ProRule" id="PRU00175"/>
    </source>
</evidence>
<dbReference type="PROSITE" id="PS50089">
    <property type="entry name" value="ZF_RING_2"/>
    <property type="match status" value="1"/>
</dbReference>
<dbReference type="OrthoDB" id="9049620at2759"/>
<sequence length="139" mass="14866">MTTCPVCGEQVQADLCSLHLDTDCSGGGRKEEVRDEVGSGNGGEADSGKTVPKRDTGSEAAGGLNALAAELTCPICLCVFEDAHSLPCSHRFCLECILGCFKSSKRQECPLCKIPAWKRDLTRDVSIQNIIAAYRRMAA</sequence>
<dbReference type="PANTHER" id="PTHR13763">
    <property type="entry name" value="BREAST CANCER TYPE 1 SUSCEPTIBILITY PROTEIN BRCA1"/>
    <property type="match status" value="1"/>
</dbReference>
<reference evidence="12 13" key="1">
    <citation type="journal article" date="2010" name="Nature">
        <title>The Ectocarpus genome and the independent evolution of multicellularity in brown algae.</title>
        <authorList>
            <person name="Cock J.M."/>
            <person name="Sterck L."/>
            <person name="Rouze P."/>
            <person name="Scornet D."/>
            <person name="Allen A.E."/>
            <person name="Amoutzias G."/>
            <person name="Anthouard V."/>
            <person name="Artiguenave F."/>
            <person name="Aury J.M."/>
            <person name="Badger J.H."/>
            <person name="Beszteri B."/>
            <person name="Billiau K."/>
            <person name="Bonnet E."/>
            <person name="Bothwell J.H."/>
            <person name="Bowler C."/>
            <person name="Boyen C."/>
            <person name="Brownlee C."/>
            <person name="Carrano C.J."/>
            <person name="Charrier B."/>
            <person name="Cho G.Y."/>
            <person name="Coelho S.M."/>
            <person name="Collen J."/>
            <person name="Corre E."/>
            <person name="Da Silva C."/>
            <person name="Delage L."/>
            <person name="Delaroque N."/>
            <person name="Dittami S.M."/>
            <person name="Doulbeau S."/>
            <person name="Elias M."/>
            <person name="Farnham G."/>
            <person name="Gachon C.M."/>
            <person name="Gschloessl B."/>
            <person name="Heesch S."/>
            <person name="Jabbari K."/>
            <person name="Jubin C."/>
            <person name="Kawai H."/>
            <person name="Kimura K."/>
            <person name="Kloareg B."/>
            <person name="Kupper F.C."/>
            <person name="Lang D."/>
            <person name="Le Bail A."/>
            <person name="Leblanc C."/>
            <person name="Lerouge P."/>
            <person name="Lohr M."/>
            <person name="Lopez P.J."/>
            <person name="Martens C."/>
            <person name="Maumus F."/>
            <person name="Michel G."/>
            <person name="Miranda-Saavedra D."/>
            <person name="Morales J."/>
            <person name="Moreau H."/>
            <person name="Motomura T."/>
            <person name="Nagasato C."/>
            <person name="Napoli C.A."/>
            <person name="Nelson D.R."/>
            <person name="Nyvall-Collen P."/>
            <person name="Peters A.F."/>
            <person name="Pommier C."/>
            <person name="Potin P."/>
            <person name="Poulain J."/>
            <person name="Quesneville H."/>
            <person name="Read B."/>
            <person name="Rensing S.A."/>
            <person name="Ritter A."/>
            <person name="Rousvoal S."/>
            <person name="Samanta M."/>
            <person name="Samson G."/>
            <person name="Schroeder D.C."/>
            <person name="Segurens B."/>
            <person name="Strittmatter M."/>
            <person name="Tonon T."/>
            <person name="Tregear J.W."/>
            <person name="Valentin K."/>
            <person name="von Dassow P."/>
            <person name="Yamagishi T."/>
            <person name="Van de Peer Y."/>
            <person name="Wincker P."/>
        </authorList>
    </citation>
    <scope>NUCLEOTIDE SEQUENCE [LARGE SCALE GENOMIC DNA]</scope>
    <source>
        <strain evidence="13">Ec32 / CCAP1310/4</strain>
    </source>
</reference>
<dbReference type="STRING" id="2880.D8LC67"/>
<dbReference type="Pfam" id="PF13639">
    <property type="entry name" value="zf-RING_2"/>
    <property type="match status" value="1"/>
</dbReference>
<dbReference type="Gene3D" id="3.30.40.10">
    <property type="entry name" value="Zinc/RING finger domain, C3HC4 (zinc finger)"/>
    <property type="match status" value="1"/>
</dbReference>
<keyword evidence="6" id="KW-0862">Zinc</keyword>
<dbReference type="GO" id="GO:0004842">
    <property type="term" value="F:ubiquitin-protein transferase activity"/>
    <property type="evidence" value="ECO:0007669"/>
    <property type="project" value="TreeGrafter"/>
</dbReference>
<keyword evidence="13" id="KW-1185">Reference proteome</keyword>
<keyword evidence="8" id="KW-0539">Nucleus</keyword>
<dbReference type="EMBL" id="FN649733">
    <property type="protein sequence ID" value="CBN79250.1"/>
    <property type="molecule type" value="Genomic_DNA"/>
</dbReference>
<evidence type="ECO:0000259" key="11">
    <source>
        <dbReference type="PROSITE" id="PS50089"/>
    </source>
</evidence>
<evidence type="ECO:0000256" key="2">
    <source>
        <dbReference type="ARBA" id="ARBA00022723"/>
    </source>
</evidence>
<keyword evidence="4" id="KW-0227">DNA damage</keyword>
<dbReference type="SMART" id="SM00184">
    <property type="entry name" value="RING"/>
    <property type="match status" value="1"/>
</dbReference>
<keyword evidence="2" id="KW-0479">Metal-binding</keyword>
<evidence type="ECO:0000256" key="5">
    <source>
        <dbReference type="ARBA" id="ARBA00022771"/>
    </source>
</evidence>
<dbReference type="SUPFAM" id="SSF57850">
    <property type="entry name" value="RING/U-box"/>
    <property type="match status" value="1"/>
</dbReference>
<dbReference type="PROSITE" id="PS00518">
    <property type="entry name" value="ZF_RING_1"/>
    <property type="match status" value="1"/>
</dbReference>
<evidence type="ECO:0000256" key="1">
    <source>
        <dbReference type="ARBA" id="ARBA00004123"/>
    </source>
</evidence>
<evidence type="ECO:0000256" key="3">
    <source>
        <dbReference type="ARBA" id="ARBA00022737"/>
    </source>
</evidence>
<comment type="subcellular location">
    <subcellularLocation>
        <location evidence="1">Nucleus</location>
    </subcellularLocation>
</comment>
<dbReference type="EMBL" id="FN647683">
    <property type="protein sequence ID" value="CBN79250.1"/>
    <property type="molecule type" value="Genomic_DNA"/>
</dbReference>
<dbReference type="InterPro" id="IPR017907">
    <property type="entry name" value="Znf_RING_CS"/>
</dbReference>
<accession>D8LC67</accession>
<gene>
    <name evidence="12" type="ORF">Esi_0010_0200</name>
</gene>
<feature type="domain" description="RING-type" evidence="11">
    <location>
        <begin position="73"/>
        <end position="113"/>
    </location>
</feature>
<dbReference type="GO" id="GO:0008270">
    <property type="term" value="F:zinc ion binding"/>
    <property type="evidence" value="ECO:0007669"/>
    <property type="project" value="UniProtKB-KW"/>
</dbReference>
<proteinExistence type="predicted"/>
<feature type="region of interest" description="Disordered" evidence="10">
    <location>
        <begin position="26"/>
        <end position="57"/>
    </location>
</feature>
<evidence type="ECO:0000313" key="12">
    <source>
        <dbReference type="EMBL" id="CBN79250.1"/>
    </source>
</evidence>
<dbReference type="GO" id="GO:0005634">
    <property type="term" value="C:nucleus"/>
    <property type="evidence" value="ECO:0007669"/>
    <property type="project" value="UniProtKB-SubCell"/>
</dbReference>
<feature type="compositionally biased region" description="Basic and acidic residues" evidence="10">
    <location>
        <begin position="28"/>
        <end position="37"/>
    </location>
</feature>
<dbReference type="OMA" id="ARSHLEC"/>
<organism evidence="12 13">
    <name type="scientific">Ectocarpus siliculosus</name>
    <name type="common">Brown alga</name>
    <name type="synonym">Conferva siliculosa</name>
    <dbReference type="NCBI Taxonomy" id="2880"/>
    <lineage>
        <taxon>Eukaryota</taxon>
        <taxon>Sar</taxon>
        <taxon>Stramenopiles</taxon>
        <taxon>Ochrophyta</taxon>
        <taxon>PX clade</taxon>
        <taxon>Phaeophyceae</taxon>
        <taxon>Ectocarpales</taxon>
        <taxon>Ectocarpaceae</taxon>
        <taxon>Ectocarpus</taxon>
    </lineage>
</organism>
<evidence type="ECO:0000256" key="10">
    <source>
        <dbReference type="SAM" id="MobiDB-lite"/>
    </source>
</evidence>
<keyword evidence="3" id="KW-0677">Repeat</keyword>
<dbReference type="GO" id="GO:0000724">
    <property type="term" value="P:double-strand break repair via homologous recombination"/>
    <property type="evidence" value="ECO:0007669"/>
    <property type="project" value="TreeGrafter"/>
</dbReference>
<dbReference type="PANTHER" id="PTHR13763:SF0">
    <property type="entry name" value="BREAST CANCER TYPE 1 SUSCEPTIBILITY PROTEIN"/>
    <property type="match status" value="1"/>
</dbReference>
<dbReference type="AlphaFoldDB" id="D8LC67"/>
<dbReference type="InParanoid" id="D8LC67"/>
<protein>
    <recommendedName>
        <fullName evidence="11">RING-type domain-containing protein</fullName>
    </recommendedName>
</protein>
<dbReference type="InterPro" id="IPR001841">
    <property type="entry name" value="Znf_RING"/>
</dbReference>
<keyword evidence="7" id="KW-0234">DNA repair</keyword>
<evidence type="ECO:0000256" key="7">
    <source>
        <dbReference type="ARBA" id="ARBA00023204"/>
    </source>
</evidence>
<dbReference type="Proteomes" id="UP000002630">
    <property type="component" value="Linkage Group LG08"/>
</dbReference>
<dbReference type="InterPro" id="IPR013083">
    <property type="entry name" value="Znf_RING/FYVE/PHD"/>
</dbReference>
<evidence type="ECO:0000256" key="8">
    <source>
        <dbReference type="ARBA" id="ARBA00023242"/>
    </source>
</evidence>